<comment type="caution">
    <text evidence="1">The sequence shown here is derived from an EMBL/GenBank/DDBJ whole genome shotgun (WGS) entry which is preliminary data.</text>
</comment>
<dbReference type="EMBL" id="BAABAT010000049">
    <property type="protein sequence ID" value="GAA4262036.1"/>
    <property type="molecule type" value="Genomic_DNA"/>
</dbReference>
<dbReference type="SUPFAM" id="SSF53822">
    <property type="entry name" value="Periplasmic binding protein-like I"/>
    <property type="match status" value="1"/>
</dbReference>
<protein>
    <submittedName>
        <fullName evidence="1">Uncharacterized protein</fullName>
    </submittedName>
</protein>
<keyword evidence="2" id="KW-1185">Reference proteome</keyword>
<evidence type="ECO:0000313" key="2">
    <source>
        <dbReference type="Proteomes" id="UP001500620"/>
    </source>
</evidence>
<reference evidence="2" key="1">
    <citation type="journal article" date="2019" name="Int. J. Syst. Evol. Microbiol.">
        <title>The Global Catalogue of Microorganisms (GCM) 10K type strain sequencing project: providing services to taxonomists for standard genome sequencing and annotation.</title>
        <authorList>
            <consortium name="The Broad Institute Genomics Platform"/>
            <consortium name="The Broad Institute Genome Sequencing Center for Infectious Disease"/>
            <person name="Wu L."/>
            <person name="Ma J."/>
        </authorList>
    </citation>
    <scope>NUCLEOTIDE SEQUENCE [LARGE SCALE GENOMIC DNA]</scope>
    <source>
        <strain evidence="2">JCM 17441</strain>
    </source>
</reference>
<sequence length="96" mass="9922">MHQRELALRVLLDAAGEDEHPALAGHVLQRAVQRRGERVRQAAAAEGVKLTVAAGKADGDEAGQVQAIEDAIARGDAGILITPNGLGVNPATRSPS</sequence>
<evidence type="ECO:0000313" key="1">
    <source>
        <dbReference type="EMBL" id="GAA4262036.1"/>
    </source>
</evidence>
<accession>A0ABP8DR04</accession>
<dbReference type="InterPro" id="IPR028082">
    <property type="entry name" value="Peripla_BP_I"/>
</dbReference>
<gene>
    <name evidence="1" type="ORF">GCM10022255_097210</name>
</gene>
<dbReference type="Gene3D" id="3.40.50.2300">
    <property type="match status" value="1"/>
</dbReference>
<proteinExistence type="predicted"/>
<organism evidence="1 2">
    <name type="scientific">Dactylosporangium darangshiense</name>
    <dbReference type="NCBI Taxonomy" id="579108"/>
    <lineage>
        <taxon>Bacteria</taxon>
        <taxon>Bacillati</taxon>
        <taxon>Actinomycetota</taxon>
        <taxon>Actinomycetes</taxon>
        <taxon>Micromonosporales</taxon>
        <taxon>Micromonosporaceae</taxon>
        <taxon>Dactylosporangium</taxon>
    </lineage>
</organism>
<name>A0ABP8DR04_9ACTN</name>
<dbReference type="Proteomes" id="UP001500620">
    <property type="component" value="Unassembled WGS sequence"/>
</dbReference>